<reference evidence="2" key="1">
    <citation type="submission" date="2020-08" db="EMBL/GenBank/DDBJ databases">
        <title>Genome public.</title>
        <authorList>
            <person name="Liu C."/>
            <person name="Sun Q."/>
        </authorList>
    </citation>
    <scope>NUCLEOTIDE SEQUENCE</scope>
    <source>
        <strain evidence="2">NSJ-63</strain>
    </source>
</reference>
<proteinExistence type="predicted"/>
<dbReference type="Proteomes" id="UP000617951">
    <property type="component" value="Unassembled WGS sequence"/>
</dbReference>
<gene>
    <name evidence="2" type="ORF">H8693_01150</name>
</gene>
<dbReference type="InterPro" id="IPR029039">
    <property type="entry name" value="Flavoprotein-like_sf"/>
</dbReference>
<evidence type="ECO:0000313" key="3">
    <source>
        <dbReference type="Proteomes" id="UP000617951"/>
    </source>
</evidence>
<organism evidence="2 3">
    <name type="scientific">Guopingia tenuis</name>
    <dbReference type="NCBI Taxonomy" id="2763656"/>
    <lineage>
        <taxon>Bacteria</taxon>
        <taxon>Bacillati</taxon>
        <taxon>Bacillota</taxon>
        <taxon>Clostridia</taxon>
        <taxon>Christensenellales</taxon>
        <taxon>Christensenellaceae</taxon>
        <taxon>Guopingia</taxon>
    </lineage>
</organism>
<dbReference type="GO" id="GO:0010181">
    <property type="term" value="F:FMN binding"/>
    <property type="evidence" value="ECO:0007669"/>
    <property type="project" value="InterPro"/>
</dbReference>
<name>A0A926DG56_9FIRM</name>
<dbReference type="PANTHER" id="PTHR39201:SF1">
    <property type="entry name" value="FLAVODOXIN-LIKE DOMAIN-CONTAINING PROTEIN"/>
    <property type="match status" value="1"/>
</dbReference>
<dbReference type="Pfam" id="PF12682">
    <property type="entry name" value="Flavodoxin_4"/>
    <property type="match status" value="1"/>
</dbReference>
<keyword evidence="3" id="KW-1185">Reference proteome</keyword>
<dbReference type="AlphaFoldDB" id="A0A926DG56"/>
<dbReference type="RefSeq" id="WP_249279440.1">
    <property type="nucleotide sequence ID" value="NZ_JACRSS010000001.1"/>
</dbReference>
<comment type="caution">
    <text evidence="2">The sequence shown here is derived from an EMBL/GenBank/DDBJ whole genome shotgun (WGS) entry which is preliminary data.</text>
</comment>
<evidence type="ECO:0000313" key="2">
    <source>
        <dbReference type="EMBL" id="MBC8537538.1"/>
    </source>
</evidence>
<dbReference type="EMBL" id="JACRSS010000001">
    <property type="protein sequence ID" value="MBC8537538.1"/>
    <property type="molecule type" value="Genomic_DNA"/>
</dbReference>
<dbReference type="GO" id="GO:0016651">
    <property type="term" value="F:oxidoreductase activity, acting on NAD(P)H"/>
    <property type="evidence" value="ECO:0007669"/>
    <property type="project" value="UniProtKB-ARBA"/>
</dbReference>
<dbReference type="SUPFAM" id="SSF52218">
    <property type="entry name" value="Flavoproteins"/>
    <property type="match status" value="1"/>
</dbReference>
<sequence>MASLILYFSRAGENYVSGAIKILPKGNTQIAAEMIQRFIRGVLFKIEPLVPYSENYSECIEQAKNDKKMNARPELAAYPDSITEFDTIYLGYPNYWGSMPMPVYTLLEKLDFSKKRIKPFCTHEGSGLGHSIEELRKICPKAEIGPGLSLQGGRIAGSEKEIKKWILK</sequence>
<dbReference type="Gene3D" id="3.40.50.360">
    <property type="match status" value="1"/>
</dbReference>
<accession>A0A926DG56</accession>
<feature type="domain" description="Flavodoxin-like" evidence="1">
    <location>
        <begin position="26"/>
        <end position="166"/>
    </location>
</feature>
<dbReference type="InterPro" id="IPR008254">
    <property type="entry name" value="Flavodoxin/NO_synth"/>
</dbReference>
<protein>
    <submittedName>
        <fullName evidence="2">Flavodoxin</fullName>
    </submittedName>
</protein>
<dbReference type="PANTHER" id="PTHR39201">
    <property type="entry name" value="EXPORTED PROTEIN-RELATED"/>
    <property type="match status" value="1"/>
</dbReference>
<evidence type="ECO:0000259" key="1">
    <source>
        <dbReference type="Pfam" id="PF12682"/>
    </source>
</evidence>